<dbReference type="EMBL" id="BMAU01021255">
    <property type="protein sequence ID" value="GFY05795.1"/>
    <property type="molecule type" value="Genomic_DNA"/>
</dbReference>
<organism evidence="1 2">
    <name type="scientific">Trichonephila clavipes</name>
    <name type="common">Golden silk orbweaver</name>
    <name type="synonym">Nephila clavipes</name>
    <dbReference type="NCBI Taxonomy" id="2585209"/>
    <lineage>
        <taxon>Eukaryota</taxon>
        <taxon>Metazoa</taxon>
        <taxon>Ecdysozoa</taxon>
        <taxon>Arthropoda</taxon>
        <taxon>Chelicerata</taxon>
        <taxon>Arachnida</taxon>
        <taxon>Araneae</taxon>
        <taxon>Araneomorphae</taxon>
        <taxon>Entelegynae</taxon>
        <taxon>Araneoidea</taxon>
        <taxon>Nephilidae</taxon>
        <taxon>Trichonephila</taxon>
    </lineage>
</organism>
<accession>A0A8X6VH33</accession>
<reference evidence="1" key="1">
    <citation type="submission" date="2020-08" db="EMBL/GenBank/DDBJ databases">
        <title>Multicomponent nature underlies the extraordinary mechanical properties of spider dragline silk.</title>
        <authorList>
            <person name="Kono N."/>
            <person name="Nakamura H."/>
            <person name="Mori M."/>
            <person name="Yoshida Y."/>
            <person name="Ohtoshi R."/>
            <person name="Malay A.D."/>
            <person name="Moran D.A.P."/>
            <person name="Tomita M."/>
            <person name="Numata K."/>
            <person name="Arakawa K."/>
        </authorList>
    </citation>
    <scope>NUCLEOTIDE SEQUENCE</scope>
</reference>
<sequence length="73" mass="7955">MDPDDSESLDLNLDFSDVDFSNLDSPGGLTFSSLDFSSMDEEPTPEEIEVVIATAAYLLCSVENARLALTYKS</sequence>
<dbReference type="Proteomes" id="UP000887159">
    <property type="component" value="Unassembled WGS sequence"/>
</dbReference>
<proteinExistence type="predicted"/>
<dbReference type="AlphaFoldDB" id="A0A8X6VH33"/>
<comment type="caution">
    <text evidence="1">The sequence shown here is derived from an EMBL/GenBank/DDBJ whole genome shotgun (WGS) entry which is preliminary data.</text>
</comment>
<protein>
    <submittedName>
        <fullName evidence="1">Uncharacterized protein</fullName>
    </submittedName>
</protein>
<evidence type="ECO:0000313" key="2">
    <source>
        <dbReference type="Proteomes" id="UP000887159"/>
    </source>
</evidence>
<keyword evidence="2" id="KW-1185">Reference proteome</keyword>
<gene>
    <name evidence="1" type="ORF">TNCV_4404621</name>
</gene>
<evidence type="ECO:0000313" key="1">
    <source>
        <dbReference type="EMBL" id="GFY05795.1"/>
    </source>
</evidence>
<name>A0A8X6VH33_TRICX</name>